<keyword evidence="10" id="KW-1185">Reference proteome</keyword>
<dbReference type="STRING" id="1121877.FEAC_14340"/>
<sequence>MTKVEPTKVKLVTDDTISKRLHIPVVASETRFKETDLPKKANLANHPVIARILSRRATQFLLIIPNQIIFWLVIFLGFMGVVDPGLNFATAITWYLWFCLVFVMMAVIGRAWCSMCPFGGFAEWIQRRTLFKRIQKPLGLGRKLPESWAQWGFTLSVATFIFLTFMEEYFNIAGPGTPRDTSLMVLGIVVSAVTFYLVFERRTFCRYFCPLSALIGSVGSMGSVAGFRTNDRAVCLACTTKDCMRGGTSGYGCPWYTWPGSAESNAACGLCTECYKACPSNNVGFYLQSPLTSVIAPKRRRADIAWAVALLWGLVIYQQVNATNVYASVDGFLNRLTGWNHYPNPIDYLLIIVLASVLTAFIFKGYQMLFLDPARGVHAAGNFMEKVNPFRQVFLPLSYALIPIVGMDYFARQLPKFFKHVPRLIPAIVQIFGVNTSKWSLVNYHLLSNPSIVDVQVAVMAVGVIGSIYAVLRIFKRDLAPLTRHVAGARVAAVALMVALGGVAGWLYIIMHAAS</sequence>
<keyword evidence="6 7" id="KW-0472">Membrane</keyword>
<feature type="transmembrane region" description="Helical" evidence="7">
    <location>
        <begin position="455"/>
        <end position="475"/>
    </location>
</feature>
<dbReference type="Proteomes" id="UP000032336">
    <property type="component" value="Unassembled WGS sequence"/>
</dbReference>
<evidence type="ECO:0000256" key="4">
    <source>
        <dbReference type="ARBA" id="ARBA00023004"/>
    </source>
</evidence>
<dbReference type="GeneID" id="78372628"/>
<feature type="domain" description="4Fe-4S ferredoxin-type" evidence="8">
    <location>
        <begin position="183"/>
        <end position="214"/>
    </location>
</feature>
<keyword evidence="5" id="KW-0411">Iron-sulfur</keyword>
<comment type="caution">
    <text evidence="9">The sequence shown here is derived from an EMBL/GenBank/DDBJ whole genome shotgun (WGS) entry which is preliminary data.</text>
</comment>
<dbReference type="PROSITE" id="PS00198">
    <property type="entry name" value="4FE4S_FER_1"/>
    <property type="match status" value="1"/>
</dbReference>
<feature type="transmembrane region" description="Helical" evidence="7">
    <location>
        <begin position="147"/>
        <end position="166"/>
    </location>
</feature>
<feature type="transmembrane region" description="Helical" evidence="7">
    <location>
        <begin position="181"/>
        <end position="199"/>
    </location>
</feature>
<name>A0A0D8FX03_9ACTN</name>
<feature type="transmembrane region" description="Helical" evidence="7">
    <location>
        <begin position="393"/>
        <end position="411"/>
    </location>
</feature>
<protein>
    <submittedName>
        <fullName evidence="9">Quinol dehydrogenase membrane component</fullName>
    </submittedName>
</protein>
<feature type="transmembrane region" description="Helical" evidence="7">
    <location>
        <begin position="304"/>
        <end position="326"/>
    </location>
</feature>
<evidence type="ECO:0000256" key="3">
    <source>
        <dbReference type="ARBA" id="ARBA00022723"/>
    </source>
</evidence>
<reference evidence="9 10" key="1">
    <citation type="submission" date="2015-01" db="EMBL/GenBank/DDBJ databases">
        <title>Draft genome of the acidophilic iron oxidizer Ferrimicrobium acidiphilum strain T23.</title>
        <authorList>
            <person name="Poehlein A."/>
            <person name="Eisen S."/>
            <person name="Schloemann M."/>
            <person name="Johnson B.D."/>
            <person name="Daniel R."/>
            <person name="Muehling M."/>
        </authorList>
    </citation>
    <scope>NUCLEOTIDE SEQUENCE [LARGE SCALE GENOMIC DNA]</scope>
    <source>
        <strain evidence="9 10">T23</strain>
    </source>
</reference>
<evidence type="ECO:0000313" key="10">
    <source>
        <dbReference type="Proteomes" id="UP000032336"/>
    </source>
</evidence>
<dbReference type="Pfam" id="PF12801">
    <property type="entry name" value="Fer4_5"/>
    <property type="match status" value="2"/>
</dbReference>
<organism evidence="9 10">
    <name type="scientific">Ferrimicrobium acidiphilum DSM 19497</name>
    <dbReference type="NCBI Taxonomy" id="1121877"/>
    <lineage>
        <taxon>Bacteria</taxon>
        <taxon>Bacillati</taxon>
        <taxon>Actinomycetota</taxon>
        <taxon>Acidimicrobiia</taxon>
        <taxon>Acidimicrobiales</taxon>
        <taxon>Acidimicrobiaceae</taxon>
        <taxon>Ferrimicrobium</taxon>
    </lineage>
</organism>
<evidence type="ECO:0000256" key="2">
    <source>
        <dbReference type="ARBA" id="ARBA00022475"/>
    </source>
</evidence>
<feature type="domain" description="4Fe-4S ferredoxin-type" evidence="8">
    <location>
        <begin position="90"/>
        <end position="135"/>
    </location>
</feature>
<dbReference type="AlphaFoldDB" id="A0A0D8FX03"/>
<evidence type="ECO:0000256" key="7">
    <source>
        <dbReference type="SAM" id="Phobius"/>
    </source>
</evidence>
<keyword evidence="7" id="KW-0812">Transmembrane</keyword>
<dbReference type="OrthoDB" id="9784262at2"/>
<feature type="transmembrane region" description="Helical" evidence="7">
    <location>
        <begin position="60"/>
        <end position="82"/>
    </location>
</feature>
<keyword evidence="7" id="KW-1133">Transmembrane helix</keyword>
<keyword evidence="3" id="KW-0479">Metal-binding</keyword>
<evidence type="ECO:0000259" key="8">
    <source>
        <dbReference type="Pfam" id="PF12801"/>
    </source>
</evidence>
<dbReference type="InterPro" id="IPR017896">
    <property type="entry name" value="4Fe4S_Fe-S-bd"/>
</dbReference>
<dbReference type="GO" id="GO:0005886">
    <property type="term" value="C:plasma membrane"/>
    <property type="evidence" value="ECO:0007669"/>
    <property type="project" value="UniProtKB-SubCell"/>
</dbReference>
<dbReference type="InterPro" id="IPR052378">
    <property type="entry name" value="NosR_regulator"/>
</dbReference>
<dbReference type="PANTHER" id="PTHR30224:SF4">
    <property type="entry name" value="ELECTRON TRANSPORT PROTEIN YCCM-RELATED"/>
    <property type="match status" value="1"/>
</dbReference>
<dbReference type="EMBL" id="JXUW01000011">
    <property type="protein sequence ID" value="KJE76787.1"/>
    <property type="molecule type" value="Genomic_DNA"/>
</dbReference>
<feature type="transmembrane region" description="Helical" evidence="7">
    <location>
        <begin position="487"/>
        <end position="509"/>
    </location>
</feature>
<dbReference type="InterPro" id="IPR017900">
    <property type="entry name" value="4Fe4S_Fe_S_CS"/>
</dbReference>
<dbReference type="eggNOG" id="COG0348">
    <property type="taxonomic scope" value="Bacteria"/>
</dbReference>
<feature type="transmembrane region" description="Helical" evidence="7">
    <location>
        <begin position="94"/>
        <end position="126"/>
    </location>
</feature>
<dbReference type="GO" id="GO:0051536">
    <property type="term" value="F:iron-sulfur cluster binding"/>
    <property type="evidence" value="ECO:0007669"/>
    <property type="project" value="UniProtKB-KW"/>
</dbReference>
<comment type="subcellular location">
    <subcellularLocation>
        <location evidence="1">Cell membrane</location>
    </subcellularLocation>
</comment>
<evidence type="ECO:0000256" key="1">
    <source>
        <dbReference type="ARBA" id="ARBA00004236"/>
    </source>
</evidence>
<evidence type="ECO:0000256" key="6">
    <source>
        <dbReference type="ARBA" id="ARBA00023136"/>
    </source>
</evidence>
<dbReference type="PANTHER" id="PTHR30224">
    <property type="entry name" value="ELECTRON TRANSPORT PROTEIN"/>
    <property type="match status" value="1"/>
</dbReference>
<dbReference type="GO" id="GO:0046872">
    <property type="term" value="F:metal ion binding"/>
    <property type="evidence" value="ECO:0007669"/>
    <property type="project" value="UniProtKB-KW"/>
</dbReference>
<evidence type="ECO:0000256" key="5">
    <source>
        <dbReference type="ARBA" id="ARBA00023014"/>
    </source>
</evidence>
<feature type="transmembrane region" description="Helical" evidence="7">
    <location>
        <begin position="346"/>
        <end position="366"/>
    </location>
</feature>
<evidence type="ECO:0000313" key="9">
    <source>
        <dbReference type="EMBL" id="KJE76787.1"/>
    </source>
</evidence>
<keyword evidence="2" id="KW-1003">Cell membrane</keyword>
<proteinExistence type="predicted"/>
<gene>
    <name evidence="9" type="ORF">FEAC_14340</name>
</gene>
<dbReference type="RefSeq" id="WP_035389718.1">
    <property type="nucleotide sequence ID" value="NZ_JQKF01000015.1"/>
</dbReference>
<keyword evidence="4" id="KW-0408">Iron</keyword>
<accession>A0A0D8FX03</accession>